<gene>
    <name evidence="1" type="ORF">PHLGIDRAFT_68636</name>
</gene>
<proteinExistence type="predicted"/>
<dbReference type="AlphaFoldDB" id="A0A0C3SCJ8"/>
<dbReference type="EMBL" id="KN840473">
    <property type="protein sequence ID" value="KIP08880.1"/>
    <property type="molecule type" value="Genomic_DNA"/>
</dbReference>
<protein>
    <recommendedName>
        <fullName evidence="3">BTB domain-containing protein</fullName>
    </recommendedName>
</protein>
<sequence length="92" mass="10457">MSNEVPRGKPIVRSEDLWFKDGTIVLQAENVLFRVYPGLLSKHSQFFEQLFSLPQPSDAEQYDGCPLIKLAGDAAEDMRNFLLMIHEIGYAL</sequence>
<dbReference type="HOGENOM" id="CLU_182442_0_0_1"/>
<evidence type="ECO:0008006" key="3">
    <source>
        <dbReference type="Google" id="ProtNLM"/>
    </source>
</evidence>
<dbReference type="Proteomes" id="UP000053257">
    <property type="component" value="Unassembled WGS sequence"/>
</dbReference>
<dbReference type="OrthoDB" id="3027208at2759"/>
<evidence type="ECO:0000313" key="1">
    <source>
        <dbReference type="EMBL" id="KIP08880.1"/>
    </source>
</evidence>
<evidence type="ECO:0000313" key="2">
    <source>
        <dbReference type="Proteomes" id="UP000053257"/>
    </source>
</evidence>
<organism evidence="1 2">
    <name type="scientific">Phlebiopsis gigantea (strain 11061_1 CR5-6)</name>
    <name type="common">White-rot fungus</name>
    <name type="synonym">Peniophora gigantea</name>
    <dbReference type="NCBI Taxonomy" id="745531"/>
    <lineage>
        <taxon>Eukaryota</taxon>
        <taxon>Fungi</taxon>
        <taxon>Dikarya</taxon>
        <taxon>Basidiomycota</taxon>
        <taxon>Agaricomycotina</taxon>
        <taxon>Agaricomycetes</taxon>
        <taxon>Polyporales</taxon>
        <taxon>Phanerochaetaceae</taxon>
        <taxon>Phlebiopsis</taxon>
    </lineage>
</organism>
<keyword evidence="2" id="KW-1185">Reference proteome</keyword>
<name>A0A0C3SCJ8_PHLG1</name>
<feature type="non-terminal residue" evidence="1">
    <location>
        <position position="92"/>
    </location>
</feature>
<reference evidence="1 2" key="1">
    <citation type="journal article" date="2014" name="PLoS Genet.">
        <title>Analysis of the Phlebiopsis gigantea genome, transcriptome and secretome provides insight into its pioneer colonization strategies of wood.</title>
        <authorList>
            <person name="Hori C."/>
            <person name="Ishida T."/>
            <person name="Igarashi K."/>
            <person name="Samejima M."/>
            <person name="Suzuki H."/>
            <person name="Master E."/>
            <person name="Ferreira P."/>
            <person name="Ruiz-Duenas F.J."/>
            <person name="Held B."/>
            <person name="Canessa P."/>
            <person name="Larrondo L.F."/>
            <person name="Schmoll M."/>
            <person name="Druzhinina I.S."/>
            <person name="Kubicek C.P."/>
            <person name="Gaskell J.A."/>
            <person name="Kersten P."/>
            <person name="St John F."/>
            <person name="Glasner J."/>
            <person name="Sabat G."/>
            <person name="Splinter BonDurant S."/>
            <person name="Syed K."/>
            <person name="Yadav J."/>
            <person name="Mgbeahuruike A.C."/>
            <person name="Kovalchuk A."/>
            <person name="Asiegbu F.O."/>
            <person name="Lackner G."/>
            <person name="Hoffmeister D."/>
            <person name="Rencoret J."/>
            <person name="Gutierrez A."/>
            <person name="Sun H."/>
            <person name="Lindquist E."/>
            <person name="Barry K."/>
            <person name="Riley R."/>
            <person name="Grigoriev I.V."/>
            <person name="Henrissat B."/>
            <person name="Kues U."/>
            <person name="Berka R.M."/>
            <person name="Martinez A.T."/>
            <person name="Covert S.F."/>
            <person name="Blanchette R.A."/>
            <person name="Cullen D."/>
        </authorList>
    </citation>
    <scope>NUCLEOTIDE SEQUENCE [LARGE SCALE GENOMIC DNA]</scope>
    <source>
        <strain evidence="1 2">11061_1 CR5-6</strain>
    </source>
</reference>
<accession>A0A0C3SCJ8</accession>
<dbReference type="STRING" id="745531.A0A0C3SCJ8"/>